<reference evidence="34" key="1">
    <citation type="journal article" date="2020" name="bioRxiv">
        <title>Chromosome-level reference genome of the European wasp spider Argiope bruennichi: a resource for studies on range expansion and evolutionary adaptation.</title>
        <authorList>
            <person name="Sheffer M.M."/>
            <person name="Hoppe A."/>
            <person name="Krehenwinkel H."/>
            <person name="Uhl G."/>
            <person name="Kuss A.W."/>
            <person name="Jensen L."/>
            <person name="Jensen C."/>
            <person name="Gillespie R.G."/>
            <person name="Hoff K.J."/>
            <person name="Prost S."/>
        </authorList>
    </citation>
    <scope>NUCLEOTIDE SEQUENCE</scope>
</reference>
<comment type="caution">
    <text evidence="25">Lacks conserved residue(s) required for the propagation of feature annotation.</text>
</comment>
<dbReference type="SMART" id="SM00408">
    <property type="entry name" value="IGc2"/>
    <property type="match status" value="2"/>
</dbReference>
<dbReference type="EC" id="2.7.10.1" evidence="2"/>
<feature type="signal peptide" evidence="29">
    <location>
        <begin position="1"/>
        <end position="22"/>
    </location>
</feature>
<comment type="subcellular location">
    <subcellularLocation>
        <location evidence="1">Cell membrane</location>
        <topology evidence="1">Single-pass type I membrane protein</topology>
    </subcellularLocation>
</comment>
<accession>A0A8T0EWE8</accession>
<dbReference type="PROSITE" id="PS00107">
    <property type="entry name" value="PROTEIN_KINASE_ATP"/>
    <property type="match status" value="1"/>
</dbReference>
<dbReference type="GO" id="GO:0005524">
    <property type="term" value="F:ATP binding"/>
    <property type="evidence" value="ECO:0007669"/>
    <property type="project" value="UniProtKB-UniRule"/>
</dbReference>
<dbReference type="PROSITE" id="PS00109">
    <property type="entry name" value="PROTEIN_KINASE_TYR"/>
    <property type="match status" value="1"/>
</dbReference>
<keyword evidence="24" id="KW-0460">Magnesium</keyword>
<dbReference type="SUPFAM" id="SSF48726">
    <property type="entry name" value="Immunoglobulin"/>
    <property type="match status" value="2"/>
</dbReference>
<dbReference type="SMART" id="SM00409">
    <property type="entry name" value="IG"/>
    <property type="match status" value="2"/>
</dbReference>
<keyword evidence="10" id="KW-0677">Repeat</keyword>
<keyword evidence="5" id="KW-0597">Phosphoprotein</keyword>
<feature type="binding site" evidence="24">
    <location>
        <position position="793"/>
    </location>
    <ligand>
        <name>Mg(2+)</name>
        <dbReference type="ChEBI" id="CHEBI:18420"/>
    </ligand>
</feature>
<dbReference type="CDD" id="cd00108">
    <property type="entry name" value="KR"/>
    <property type="match status" value="1"/>
</dbReference>
<evidence type="ECO:0000259" key="30">
    <source>
        <dbReference type="PROSITE" id="PS50011"/>
    </source>
</evidence>
<evidence type="ECO:0000256" key="12">
    <source>
        <dbReference type="ARBA" id="ARBA00022777"/>
    </source>
</evidence>
<dbReference type="Pfam" id="PF13927">
    <property type="entry name" value="Ig_3"/>
    <property type="match status" value="2"/>
</dbReference>
<dbReference type="Gene3D" id="1.10.510.10">
    <property type="entry name" value="Transferase(Phosphotransferase) domain 1"/>
    <property type="match status" value="1"/>
</dbReference>
<evidence type="ECO:0000259" key="32">
    <source>
        <dbReference type="PROSITE" id="PS50070"/>
    </source>
</evidence>
<evidence type="ECO:0000256" key="3">
    <source>
        <dbReference type="ARBA" id="ARBA00022473"/>
    </source>
</evidence>
<feature type="binding site" evidence="23">
    <location>
        <position position="792"/>
    </location>
    <ligand>
        <name>ATP</name>
        <dbReference type="ChEBI" id="CHEBI:30616"/>
    </ligand>
</feature>
<feature type="binding site" evidence="24">
    <location>
        <position position="806"/>
    </location>
    <ligand>
        <name>Mg(2+)</name>
        <dbReference type="ChEBI" id="CHEBI:18420"/>
    </ligand>
</feature>
<dbReference type="InterPro" id="IPR001245">
    <property type="entry name" value="Ser-Thr/Tyr_kinase_cat_dom"/>
</dbReference>
<dbReference type="InterPro" id="IPR017441">
    <property type="entry name" value="Protein_kinase_ATP_BS"/>
</dbReference>
<sequence>MHSLWKWLFCVQTVCQFLHVYAVADLNGGKPVILESPRNATVLSGSSVLFRCAVSGDPEPAVSWQKNGRSLHYAGHANYRVLESGDLKLDNVGLADDGLYHCIARNVKGMDYSPQARLRVEEPAKLKGGRSIYNVSWGSSVRLECSAQGEPPPVITWFQDGEPLDAYALNDPVYTHSELYLNATRTTSFTCKATNSLISLNSSLVTDSKQFQLYVMPKDEEDDWEEEMPPDIPGSEEEDFDEEEPVIENEIVEEEEDNSRRWDEKRPPEDPLGSGVEKPKEESPIIGNEVTVGYCAPYTGQICRRYLNGSGHVYYNFTSENHPIPLNEQITAELWSELISSLLEPCRSAAEVVLCSYAFPKCEWMDGVARLKPLCREDCIAIKELFCYNEWALVEDNKQRGIFFKSRGHFRLPDCNTLPPLSKTGKETCSNAHLTDMREDEITTDCIRTRGRFYQGTMNVTKTGIACQRWDVQEPHHHNRPPKVFPEVLNSENYCRNAGGEEPVPWCYTMDPRVRWQHCDIPLCDNSSQISQPDNDIIDIFEPPSEPLFTPTFILMTCSLSLAAVVILLAIVLGLRRIRQKSGIMSPTPGGYISPNERPPHLGSNSDDPDVEIDLDKLPSNVSYHRTQAKLHPKLEKLEYPRNDIIYIRDIGQGAFGRVFQAKAPGLVKGEDFTMIAVKMLKDEASDDLQSDFEREACLMAEFDHPNIVKLLGVCAIGKPMCLLFEFMGKGDLNEFLRSCSPTNYIMTTGNGNLFSDVRLTHLDLTNIAKQVAAGMVYLSERKFVHRDLATRNCLVAEDMTVKISDFGLSQKIYAANYYKGKEDDAIPIRWMPLESILYNKFIVESDVWAFGVVLWEIFTFALQPYYGMTHEEVVKYVQEGNILKRPDDCPAAIYDLMKACWNRKPAARPPFKTIHKTLSHIYNDLLKRQSKDQRTHV</sequence>
<evidence type="ECO:0000256" key="4">
    <source>
        <dbReference type="ARBA" id="ARBA00022475"/>
    </source>
</evidence>
<evidence type="ECO:0000256" key="14">
    <source>
        <dbReference type="ARBA" id="ARBA00022989"/>
    </source>
</evidence>
<feature type="compositionally biased region" description="Acidic residues" evidence="27">
    <location>
        <begin position="220"/>
        <end position="257"/>
    </location>
</feature>
<feature type="chain" id="PRO_5035802049" description="receptor protein-tyrosine kinase" evidence="29">
    <location>
        <begin position="23"/>
        <end position="938"/>
    </location>
</feature>
<dbReference type="InterPro" id="IPR013806">
    <property type="entry name" value="Kringle-like"/>
</dbReference>
<evidence type="ECO:0000256" key="1">
    <source>
        <dbReference type="ARBA" id="ARBA00004251"/>
    </source>
</evidence>
<dbReference type="InterPro" id="IPR013783">
    <property type="entry name" value="Ig-like_fold"/>
</dbReference>
<evidence type="ECO:0000256" key="29">
    <source>
        <dbReference type="SAM" id="SignalP"/>
    </source>
</evidence>
<dbReference type="GO" id="GO:0007169">
    <property type="term" value="P:cell surface receptor protein tyrosine kinase signaling pathway"/>
    <property type="evidence" value="ECO:0007669"/>
    <property type="project" value="TreeGrafter"/>
</dbReference>
<dbReference type="GO" id="GO:0045202">
    <property type="term" value="C:synapse"/>
    <property type="evidence" value="ECO:0007669"/>
    <property type="project" value="UniProtKB-SubCell"/>
</dbReference>
<evidence type="ECO:0000256" key="2">
    <source>
        <dbReference type="ARBA" id="ARBA00011902"/>
    </source>
</evidence>
<dbReference type="PROSITE" id="PS50011">
    <property type="entry name" value="PROTEIN_KINASE_DOM"/>
    <property type="match status" value="1"/>
</dbReference>
<evidence type="ECO:0000256" key="22">
    <source>
        <dbReference type="PIRSR" id="PIRSR000615-1"/>
    </source>
</evidence>
<keyword evidence="12 34" id="KW-0418">Kinase</keyword>
<dbReference type="InterPro" id="IPR000001">
    <property type="entry name" value="Kringle"/>
</dbReference>
<dbReference type="InterPro" id="IPR020067">
    <property type="entry name" value="Frizzled_dom"/>
</dbReference>
<evidence type="ECO:0000256" key="6">
    <source>
        <dbReference type="ARBA" id="ARBA00022572"/>
    </source>
</evidence>
<evidence type="ECO:0000256" key="19">
    <source>
        <dbReference type="ARBA" id="ARBA00023180"/>
    </source>
</evidence>
<dbReference type="PROSITE" id="PS50070">
    <property type="entry name" value="KRINGLE_2"/>
    <property type="match status" value="1"/>
</dbReference>
<keyword evidence="11 23" id="KW-0547">Nucleotide-binding</keyword>
<evidence type="ECO:0000256" key="9">
    <source>
        <dbReference type="ARBA" id="ARBA00022729"/>
    </source>
</evidence>
<dbReference type="SUPFAM" id="SSF57440">
    <property type="entry name" value="Kringle-like"/>
    <property type="match status" value="1"/>
</dbReference>
<evidence type="ECO:0000256" key="10">
    <source>
        <dbReference type="ARBA" id="ARBA00022737"/>
    </source>
</evidence>
<dbReference type="GO" id="GO:0004714">
    <property type="term" value="F:transmembrane receptor protein tyrosine kinase activity"/>
    <property type="evidence" value="ECO:0007669"/>
    <property type="project" value="UniProtKB-EC"/>
</dbReference>
<dbReference type="Pfam" id="PF00051">
    <property type="entry name" value="Kringle"/>
    <property type="match status" value="1"/>
</dbReference>
<dbReference type="PRINTS" id="PR00109">
    <property type="entry name" value="TYRKINASE"/>
</dbReference>
<dbReference type="InterPro" id="IPR050122">
    <property type="entry name" value="RTK"/>
</dbReference>
<dbReference type="PANTHER" id="PTHR24416:SF317">
    <property type="entry name" value="MUSCLE, SKELETAL RECEPTOR TYROSINE-PROTEIN KINASE"/>
    <property type="match status" value="1"/>
</dbReference>
<dbReference type="PRINTS" id="PR00018">
    <property type="entry name" value="KRINGLE"/>
</dbReference>
<dbReference type="FunFam" id="3.30.200.20:FF:000159">
    <property type="entry name" value="muscle, skeletal receptor tyrosine-protein kinase"/>
    <property type="match status" value="1"/>
</dbReference>
<feature type="domain" description="Kringle" evidence="32">
    <location>
        <begin position="445"/>
        <end position="524"/>
    </location>
</feature>
<dbReference type="AlphaFoldDB" id="A0A8T0EWE8"/>
<dbReference type="Gene3D" id="3.30.200.20">
    <property type="entry name" value="Phosphorylase Kinase, domain 1"/>
    <property type="match status" value="1"/>
</dbReference>
<evidence type="ECO:0000256" key="23">
    <source>
        <dbReference type="PIRSR" id="PIRSR000615-2"/>
    </source>
</evidence>
<gene>
    <name evidence="34" type="ORF">HNY73_012404</name>
</gene>
<keyword evidence="16" id="KW-0829">Tyrosine-protein kinase</keyword>
<evidence type="ECO:0000256" key="17">
    <source>
        <dbReference type="ARBA" id="ARBA00023157"/>
    </source>
</evidence>
<feature type="region of interest" description="Disordered" evidence="27">
    <location>
        <begin position="586"/>
        <end position="606"/>
    </location>
</feature>
<dbReference type="SUPFAM" id="SSF56112">
    <property type="entry name" value="Protein kinase-like (PK-like)"/>
    <property type="match status" value="1"/>
</dbReference>
<dbReference type="InterPro" id="IPR020635">
    <property type="entry name" value="Tyr_kinase_cat_dom"/>
</dbReference>
<feature type="binding site" evidence="23">
    <location>
        <begin position="726"/>
        <end position="732"/>
    </location>
    <ligand>
        <name>ATP</name>
        <dbReference type="ChEBI" id="CHEBI:30616"/>
    </ligand>
</feature>
<dbReference type="PROSITE" id="PS50835">
    <property type="entry name" value="IG_LIKE"/>
    <property type="match status" value="2"/>
</dbReference>
<dbReference type="InterPro" id="IPR007110">
    <property type="entry name" value="Ig-like_dom"/>
</dbReference>
<feature type="domain" description="Ig-like" evidence="33">
    <location>
        <begin position="31"/>
        <end position="119"/>
    </location>
</feature>
<feature type="transmembrane region" description="Helical" evidence="28">
    <location>
        <begin position="553"/>
        <end position="575"/>
    </location>
</feature>
<dbReference type="InterPro" id="IPR036179">
    <property type="entry name" value="Ig-like_dom_sf"/>
</dbReference>
<keyword evidence="19" id="KW-0325">Glycoprotein</keyword>
<keyword evidence="15 28" id="KW-0472">Membrane</keyword>
<dbReference type="InterPro" id="IPR000719">
    <property type="entry name" value="Prot_kinase_dom"/>
</dbReference>
<organism evidence="34 35">
    <name type="scientific">Argiope bruennichi</name>
    <name type="common">Wasp spider</name>
    <name type="synonym">Aranea bruennichi</name>
    <dbReference type="NCBI Taxonomy" id="94029"/>
    <lineage>
        <taxon>Eukaryota</taxon>
        <taxon>Metazoa</taxon>
        <taxon>Ecdysozoa</taxon>
        <taxon>Arthropoda</taxon>
        <taxon>Chelicerata</taxon>
        <taxon>Arachnida</taxon>
        <taxon>Araneae</taxon>
        <taxon>Araneomorphae</taxon>
        <taxon>Entelegynae</taxon>
        <taxon>Araneoidea</taxon>
        <taxon>Araneidae</taxon>
        <taxon>Argiope</taxon>
    </lineage>
</organism>
<keyword evidence="18 34" id="KW-0675">Receptor</keyword>
<dbReference type="FunFam" id="1.10.510.10:FF:000554">
    <property type="entry name" value="Predicted protein"/>
    <property type="match status" value="1"/>
</dbReference>
<dbReference type="SMART" id="SM00130">
    <property type="entry name" value="KR"/>
    <property type="match status" value="1"/>
</dbReference>
<evidence type="ECO:0000256" key="25">
    <source>
        <dbReference type="PROSITE-ProRule" id="PRU00121"/>
    </source>
</evidence>
<dbReference type="InterPro" id="IPR008266">
    <property type="entry name" value="Tyr_kinase_AS"/>
</dbReference>
<keyword evidence="24" id="KW-0479">Metal-binding</keyword>
<feature type="domain" description="Ig-like" evidence="33">
    <location>
        <begin position="123"/>
        <end position="212"/>
    </location>
</feature>
<dbReference type="InterPro" id="IPR003599">
    <property type="entry name" value="Ig_sub"/>
</dbReference>
<dbReference type="Gene3D" id="2.40.20.10">
    <property type="entry name" value="Plasminogen Kringle 4"/>
    <property type="match status" value="1"/>
</dbReference>
<evidence type="ECO:0000256" key="7">
    <source>
        <dbReference type="ARBA" id="ARBA00022679"/>
    </source>
</evidence>
<keyword evidence="4" id="KW-1003">Cell membrane</keyword>
<dbReference type="InterPro" id="IPR036790">
    <property type="entry name" value="Frizzled_dom_sf"/>
</dbReference>
<dbReference type="GO" id="GO:0046872">
    <property type="term" value="F:metal ion binding"/>
    <property type="evidence" value="ECO:0007669"/>
    <property type="project" value="UniProtKB-KW"/>
</dbReference>
<evidence type="ECO:0000256" key="20">
    <source>
        <dbReference type="ARBA" id="ARBA00023319"/>
    </source>
</evidence>
<dbReference type="SMART" id="SM00220">
    <property type="entry name" value="S_TKc"/>
    <property type="match status" value="1"/>
</dbReference>
<keyword evidence="7" id="KW-0808">Transferase</keyword>
<feature type="binding site" evidence="23 26">
    <location>
        <position position="679"/>
    </location>
    <ligand>
        <name>ATP</name>
        <dbReference type="ChEBI" id="CHEBI:30616"/>
    </ligand>
</feature>
<evidence type="ECO:0000256" key="15">
    <source>
        <dbReference type="ARBA" id="ARBA00023136"/>
    </source>
</evidence>
<dbReference type="FunFam" id="1.10.2000.10:FF:000009">
    <property type="entry name" value="Muscle, skeletal, receptor tyrosine kinase"/>
    <property type="match status" value="1"/>
</dbReference>
<evidence type="ECO:0000313" key="34">
    <source>
        <dbReference type="EMBL" id="KAF8782071.1"/>
    </source>
</evidence>
<dbReference type="GO" id="GO:0043235">
    <property type="term" value="C:receptor complex"/>
    <property type="evidence" value="ECO:0007669"/>
    <property type="project" value="TreeGrafter"/>
</dbReference>
<evidence type="ECO:0000256" key="24">
    <source>
        <dbReference type="PIRSR" id="PIRSR000615-3"/>
    </source>
</evidence>
<feature type="compositionally biased region" description="Basic and acidic residues" evidence="27">
    <location>
        <begin position="258"/>
        <end position="269"/>
    </location>
</feature>
<proteinExistence type="predicted"/>
<dbReference type="Pfam" id="PF01392">
    <property type="entry name" value="Fz"/>
    <property type="match status" value="1"/>
</dbReference>
<evidence type="ECO:0000256" key="27">
    <source>
        <dbReference type="SAM" id="MobiDB-lite"/>
    </source>
</evidence>
<evidence type="ECO:0000256" key="13">
    <source>
        <dbReference type="ARBA" id="ARBA00022840"/>
    </source>
</evidence>
<evidence type="ECO:0000256" key="5">
    <source>
        <dbReference type="ARBA" id="ARBA00022553"/>
    </source>
</evidence>
<evidence type="ECO:0000256" key="26">
    <source>
        <dbReference type="PROSITE-ProRule" id="PRU10141"/>
    </source>
</evidence>
<dbReference type="PIRSF" id="PIRSF000615">
    <property type="entry name" value="TyrPK_CSF1-R"/>
    <property type="match status" value="1"/>
</dbReference>
<dbReference type="FunFam" id="2.60.40.10:FF:000189">
    <property type="entry name" value="Neogenin isoform 3"/>
    <property type="match status" value="1"/>
</dbReference>
<dbReference type="PROSITE" id="PS00021">
    <property type="entry name" value="KRINGLE_1"/>
    <property type="match status" value="1"/>
</dbReference>
<feature type="domain" description="Protein kinase" evidence="30">
    <location>
        <begin position="645"/>
        <end position="924"/>
    </location>
</feature>
<comment type="catalytic activity">
    <reaction evidence="21">
        <text>L-tyrosyl-[protein] + ATP = O-phospho-L-tyrosyl-[protein] + ADP + H(+)</text>
        <dbReference type="Rhea" id="RHEA:10596"/>
        <dbReference type="Rhea" id="RHEA-COMP:10136"/>
        <dbReference type="Rhea" id="RHEA-COMP:20101"/>
        <dbReference type="ChEBI" id="CHEBI:15378"/>
        <dbReference type="ChEBI" id="CHEBI:30616"/>
        <dbReference type="ChEBI" id="CHEBI:46858"/>
        <dbReference type="ChEBI" id="CHEBI:61978"/>
        <dbReference type="ChEBI" id="CHEBI:456216"/>
        <dbReference type="EC" id="2.7.10.1"/>
    </reaction>
</comment>
<comment type="caution">
    <text evidence="34">The sequence shown here is derived from an EMBL/GenBank/DDBJ whole genome shotgun (WGS) entry which is preliminary data.</text>
</comment>
<feature type="domain" description="FZ" evidence="31">
    <location>
        <begin position="290"/>
        <end position="432"/>
    </location>
</feature>
<dbReference type="PANTHER" id="PTHR24416">
    <property type="entry name" value="TYROSINE-PROTEIN KINASE RECEPTOR"/>
    <property type="match status" value="1"/>
</dbReference>
<name>A0A8T0EWE8_ARGBR</name>
<keyword evidence="20" id="KW-0393">Immunoglobulin domain</keyword>
<evidence type="ECO:0000256" key="28">
    <source>
        <dbReference type="SAM" id="Phobius"/>
    </source>
</evidence>
<dbReference type="InterPro" id="IPR038178">
    <property type="entry name" value="Kringle_sf"/>
</dbReference>
<dbReference type="SMART" id="SM00219">
    <property type="entry name" value="TyrKc"/>
    <property type="match status" value="1"/>
</dbReference>
<feature type="region of interest" description="Disordered" evidence="27">
    <location>
        <begin position="220"/>
        <end position="283"/>
    </location>
</feature>
<dbReference type="Proteomes" id="UP000807504">
    <property type="component" value="Unassembled WGS sequence"/>
</dbReference>
<reference evidence="34" key="2">
    <citation type="submission" date="2020-06" db="EMBL/GenBank/DDBJ databases">
        <authorList>
            <person name="Sheffer M."/>
        </authorList>
    </citation>
    <scope>NUCLEOTIDE SEQUENCE</scope>
</reference>
<evidence type="ECO:0000256" key="8">
    <source>
        <dbReference type="ARBA" id="ARBA00022692"/>
    </source>
</evidence>
<dbReference type="InterPro" id="IPR003598">
    <property type="entry name" value="Ig_sub2"/>
</dbReference>
<dbReference type="PROSITE" id="PS50038">
    <property type="entry name" value="FZ"/>
    <property type="match status" value="1"/>
</dbReference>
<evidence type="ECO:0000256" key="21">
    <source>
        <dbReference type="ARBA" id="ARBA00051243"/>
    </source>
</evidence>
<dbReference type="GO" id="GO:0005886">
    <property type="term" value="C:plasma membrane"/>
    <property type="evidence" value="ECO:0007669"/>
    <property type="project" value="UniProtKB-SubCell"/>
</dbReference>
<feature type="active site" description="Proton acceptor" evidence="22">
    <location>
        <position position="788"/>
    </location>
</feature>
<dbReference type="Gene3D" id="1.10.2000.10">
    <property type="entry name" value="Frizzled cysteine-rich domain"/>
    <property type="match status" value="1"/>
</dbReference>
<dbReference type="GO" id="GO:0017147">
    <property type="term" value="F:Wnt-protein binding"/>
    <property type="evidence" value="ECO:0007669"/>
    <property type="project" value="TreeGrafter"/>
</dbReference>
<evidence type="ECO:0000256" key="16">
    <source>
        <dbReference type="ARBA" id="ARBA00023137"/>
    </source>
</evidence>
<evidence type="ECO:0000259" key="33">
    <source>
        <dbReference type="PROSITE" id="PS50835"/>
    </source>
</evidence>
<keyword evidence="14 28" id="KW-1133">Transmembrane helix</keyword>
<dbReference type="Gene3D" id="2.60.40.10">
    <property type="entry name" value="Immunoglobulins"/>
    <property type="match status" value="2"/>
</dbReference>
<evidence type="ECO:0000259" key="31">
    <source>
        <dbReference type="PROSITE" id="PS50038"/>
    </source>
</evidence>
<keyword evidence="35" id="KW-1185">Reference proteome</keyword>
<evidence type="ECO:0000256" key="11">
    <source>
        <dbReference type="ARBA" id="ARBA00022741"/>
    </source>
</evidence>
<protein>
    <recommendedName>
        <fullName evidence="2">receptor protein-tyrosine kinase</fullName>
        <ecNumber evidence="2">2.7.10.1</ecNumber>
    </recommendedName>
</protein>
<keyword evidence="8 28" id="KW-0812">Transmembrane</keyword>
<evidence type="ECO:0000313" key="35">
    <source>
        <dbReference type="Proteomes" id="UP000807504"/>
    </source>
</evidence>
<keyword evidence="17" id="KW-1015">Disulfide bond</keyword>
<keyword evidence="9 29" id="KW-0732">Signal</keyword>
<keyword evidence="13 23" id="KW-0067">ATP-binding</keyword>
<feature type="binding site" evidence="23">
    <location>
        <begin position="652"/>
        <end position="659"/>
    </location>
    <ligand>
        <name>ATP</name>
        <dbReference type="ChEBI" id="CHEBI:30616"/>
    </ligand>
</feature>
<keyword evidence="3" id="KW-0217">Developmental protein</keyword>
<keyword evidence="6 25" id="KW-0420">Kringle</keyword>
<dbReference type="Pfam" id="PF07714">
    <property type="entry name" value="PK_Tyr_Ser-Thr"/>
    <property type="match status" value="1"/>
</dbReference>
<dbReference type="InterPro" id="IPR011009">
    <property type="entry name" value="Kinase-like_dom_sf"/>
</dbReference>
<dbReference type="EMBL" id="JABXBU010001863">
    <property type="protein sequence ID" value="KAF8782071.1"/>
    <property type="molecule type" value="Genomic_DNA"/>
</dbReference>
<evidence type="ECO:0000256" key="18">
    <source>
        <dbReference type="ARBA" id="ARBA00023170"/>
    </source>
</evidence>
<dbReference type="InterPro" id="IPR018056">
    <property type="entry name" value="Kringle_CS"/>
</dbReference>